<dbReference type="InterPro" id="IPR012337">
    <property type="entry name" value="RNaseH-like_sf"/>
</dbReference>
<dbReference type="GO" id="GO:0004523">
    <property type="term" value="F:RNA-DNA hybrid ribonuclease activity"/>
    <property type="evidence" value="ECO:0007669"/>
    <property type="project" value="InterPro"/>
</dbReference>
<dbReference type="InterPro" id="IPR052929">
    <property type="entry name" value="RNase_H-like_EbsB-rel"/>
</dbReference>
<name>A0A7J8S5Z1_GOSDV</name>
<gene>
    <name evidence="2" type="ORF">Godav_007121</name>
</gene>
<evidence type="ECO:0000313" key="3">
    <source>
        <dbReference type="Proteomes" id="UP000593561"/>
    </source>
</evidence>
<organism evidence="2 3">
    <name type="scientific">Gossypium davidsonii</name>
    <name type="common">Davidson's cotton</name>
    <name type="synonym">Gossypium klotzschianum subsp. davidsonii</name>
    <dbReference type="NCBI Taxonomy" id="34287"/>
    <lineage>
        <taxon>Eukaryota</taxon>
        <taxon>Viridiplantae</taxon>
        <taxon>Streptophyta</taxon>
        <taxon>Embryophyta</taxon>
        <taxon>Tracheophyta</taxon>
        <taxon>Spermatophyta</taxon>
        <taxon>Magnoliopsida</taxon>
        <taxon>eudicotyledons</taxon>
        <taxon>Gunneridae</taxon>
        <taxon>Pentapetalae</taxon>
        <taxon>rosids</taxon>
        <taxon>malvids</taxon>
        <taxon>Malvales</taxon>
        <taxon>Malvaceae</taxon>
        <taxon>Malvoideae</taxon>
        <taxon>Gossypium</taxon>
    </lineage>
</organism>
<feature type="domain" description="RNase H type-1" evidence="1">
    <location>
        <begin position="51"/>
        <end position="172"/>
    </location>
</feature>
<dbReference type="EMBL" id="JABFAC010000008">
    <property type="protein sequence ID" value="MBA0621507.1"/>
    <property type="molecule type" value="Genomic_DNA"/>
</dbReference>
<accession>A0A7J8S5Z1</accession>
<dbReference type="SUPFAM" id="SSF53098">
    <property type="entry name" value="Ribonuclease H-like"/>
    <property type="match status" value="1"/>
</dbReference>
<dbReference type="InterPro" id="IPR002156">
    <property type="entry name" value="RNaseH_domain"/>
</dbReference>
<dbReference type="Pfam" id="PF13456">
    <property type="entry name" value="RVT_3"/>
    <property type="match status" value="1"/>
</dbReference>
<dbReference type="PANTHER" id="PTHR47074">
    <property type="entry name" value="BNAC02G40300D PROTEIN"/>
    <property type="match status" value="1"/>
</dbReference>
<dbReference type="PANTHER" id="PTHR47074:SF61">
    <property type="entry name" value="RNASE H TYPE-1 DOMAIN-CONTAINING PROTEIN"/>
    <property type="match status" value="1"/>
</dbReference>
<proteinExistence type="predicted"/>
<sequence>MEGKVVTRHETIAKILSLHAEIDVLKEKLPAVKEVDIDRWKPPQNSWVKLNFDAAYKAQLNKSCLGFVIRNKKGEVIGSGITLHSNILDVGLAEAVACYQGLLFAKETGFVNVEVEGDARVVIEKIIQGEEGRADLDSVIADIKVLKNYFHQISFKHVRREANQVAHIIAREGHSKSENTFWIEDIPAVARELVAAEETSNVL</sequence>
<evidence type="ECO:0000259" key="1">
    <source>
        <dbReference type="Pfam" id="PF13456"/>
    </source>
</evidence>
<evidence type="ECO:0000313" key="2">
    <source>
        <dbReference type="EMBL" id="MBA0621507.1"/>
    </source>
</evidence>
<dbReference type="AlphaFoldDB" id="A0A7J8S5Z1"/>
<dbReference type="InterPro" id="IPR044730">
    <property type="entry name" value="RNase_H-like_dom_plant"/>
</dbReference>
<keyword evidence="3" id="KW-1185">Reference proteome</keyword>
<dbReference type="Proteomes" id="UP000593561">
    <property type="component" value="Unassembled WGS sequence"/>
</dbReference>
<dbReference type="GO" id="GO:0003676">
    <property type="term" value="F:nucleic acid binding"/>
    <property type="evidence" value="ECO:0007669"/>
    <property type="project" value="InterPro"/>
</dbReference>
<comment type="caution">
    <text evidence="2">The sequence shown here is derived from an EMBL/GenBank/DDBJ whole genome shotgun (WGS) entry which is preliminary data.</text>
</comment>
<dbReference type="InterPro" id="IPR036397">
    <property type="entry name" value="RNaseH_sf"/>
</dbReference>
<reference evidence="2 3" key="1">
    <citation type="journal article" date="2019" name="Genome Biol. Evol.">
        <title>Insights into the evolution of the New World diploid cottons (Gossypium, subgenus Houzingenia) based on genome sequencing.</title>
        <authorList>
            <person name="Grover C.E."/>
            <person name="Arick M.A. 2nd"/>
            <person name="Thrash A."/>
            <person name="Conover J.L."/>
            <person name="Sanders W.S."/>
            <person name="Peterson D.G."/>
            <person name="Frelichowski J.E."/>
            <person name="Scheffler J.A."/>
            <person name="Scheffler B.E."/>
            <person name="Wendel J.F."/>
        </authorList>
    </citation>
    <scope>NUCLEOTIDE SEQUENCE [LARGE SCALE GENOMIC DNA]</scope>
    <source>
        <strain evidence="2">27</strain>
        <tissue evidence="2">Leaf</tissue>
    </source>
</reference>
<dbReference type="Gene3D" id="3.30.420.10">
    <property type="entry name" value="Ribonuclease H-like superfamily/Ribonuclease H"/>
    <property type="match status" value="1"/>
</dbReference>
<dbReference type="CDD" id="cd06222">
    <property type="entry name" value="RNase_H_like"/>
    <property type="match status" value="1"/>
</dbReference>
<protein>
    <recommendedName>
        <fullName evidence="1">RNase H type-1 domain-containing protein</fullName>
    </recommendedName>
</protein>